<gene>
    <name evidence="3" type="primary">LOC104223785</name>
</gene>
<reference evidence="3" key="2">
    <citation type="submission" date="2025-08" db="UniProtKB">
        <authorList>
            <consortium name="RefSeq"/>
        </authorList>
    </citation>
    <scope>IDENTIFICATION</scope>
    <source>
        <tissue evidence="3">Leaf</tissue>
    </source>
</reference>
<dbReference type="PANTHER" id="PTHR11926">
    <property type="entry name" value="GLUCOSYL/GLUCURONOSYL TRANSFERASES"/>
    <property type="match status" value="1"/>
</dbReference>
<sequence>MGCIDKAEVSTVVPHVLIFPLPIQSPVDSMLQLAELLCLAGLKVTFLNTNYNQERLLFHTNIVESRFDKYPEFRFRTTSDGLPEENPRSAEYFCQIISSLQAMAEPFPGEFLATEPQKSQKMTDNGINSIHNLETQGDQTQHEDSISDIRAEGNDVHGRRYPRHVHEATLEDVKMSILLKR</sequence>
<name>A0A1U7W4R4_NICSY</name>
<keyword evidence="2" id="KW-1185">Reference proteome</keyword>
<comment type="similarity">
    <text evidence="1">Belongs to the UDP-glycosyltransferase family.</text>
</comment>
<reference evidence="2" key="1">
    <citation type="journal article" date="2013" name="Genome Biol.">
        <title>Reference genomes and transcriptomes of Nicotiana sylvestris and Nicotiana tomentosiformis.</title>
        <authorList>
            <person name="Sierro N."/>
            <person name="Battey J.N."/>
            <person name="Ouadi S."/>
            <person name="Bovet L."/>
            <person name="Goepfert S."/>
            <person name="Bakaher N."/>
            <person name="Peitsch M.C."/>
            <person name="Ivanov N.V."/>
        </authorList>
    </citation>
    <scope>NUCLEOTIDE SEQUENCE [LARGE SCALE GENOMIC DNA]</scope>
</reference>
<proteinExistence type="inferred from homology"/>
<dbReference type="PANTHER" id="PTHR11926:SF1427">
    <property type="entry name" value="GLYCOSYLTRANSFERASE"/>
    <property type="match status" value="1"/>
</dbReference>
<dbReference type="GO" id="GO:0080043">
    <property type="term" value="F:quercetin 3-O-glucosyltransferase activity"/>
    <property type="evidence" value="ECO:0007669"/>
    <property type="project" value="TreeGrafter"/>
</dbReference>
<accession>A0A1U7W4R4</accession>
<dbReference type="SUPFAM" id="SSF53756">
    <property type="entry name" value="UDP-Glycosyltransferase/glycogen phosphorylase"/>
    <property type="match status" value="1"/>
</dbReference>
<dbReference type="GO" id="GO:0080044">
    <property type="term" value="F:quercetin 7-O-glucosyltransferase activity"/>
    <property type="evidence" value="ECO:0007669"/>
    <property type="project" value="TreeGrafter"/>
</dbReference>
<dbReference type="Gene3D" id="3.40.50.2000">
    <property type="entry name" value="Glycogen Phosphorylase B"/>
    <property type="match status" value="1"/>
</dbReference>
<evidence type="ECO:0000313" key="3">
    <source>
        <dbReference type="RefSeq" id="XP_009773593.1"/>
    </source>
</evidence>
<evidence type="ECO:0000256" key="1">
    <source>
        <dbReference type="ARBA" id="ARBA00009995"/>
    </source>
</evidence>
<dbReference type="eggNOG" id="KOG1192">
    <property type="taxonomic scope" value="Eukaryota"/>
</dbReference>
<dbReference type="Proteomes" id="UP000189701">
    <property type="component" value="Unplaced"/>
</dbReference>
<dbReference type="STRING" id="4096.A0A1U7W4R4"/>
<organism evidence="2 3">
    <name type="scientific">Nicotiana sylvestris</name>
    <name type="common">Wood tobacco</name>
    <name type="synonym">South American tobacco</name>
    <dbReference type="NCBI Taxonomy" id="4096"/>
    <lineage>
        <taxon>Eukaryota</taxon>
        <taxon>Viridiplantae</taxon>
        <taxon>Streptophyta</taxon>
        <taxon>Embryophyta</taxon>
        <taxon>Tracheophyta</taxon>
        <taxon>Spermatophyta</taxon>
        <taxon>Magnoliopsida</taxon>
        <taxon>eudicotyledons</taxon>
        <taxon>Gunneridae</taxon>
        <taxon>Pentapetalae</taxon>
        <taxon>asterids</taxon>
        <taxon>lamiids</taxon>
        <taxon>Solanales</taxon>
        <taxon>Solanaceae</taxon>
        <taxon>Nicotianoideae</taxon>
        <taxon>Nicotianeae</taxon>
        <taxon>Nicotiana</taxon>
    </lineage>
</organism>
<protein>
    <submittedName>
        <fullName evidence="3">7-deoxyloganetic acid glucosyltransferase-like</fullName>
    </submittedName>
</protein>
<evidence type="ECO:0000313" key="2">
    <source>
        <dbReference type="Proteomes" id="UP000189701"/>
    </source>
</evidence>
<dbReference type="RefSeq" id="XP_009773593.1">
    <property type="nucleotide sequence ID" value="XM_009775291.1"/>
</dbReference>
<dbReference type="AlphaFoldDB" id="A0A1U7W4R4"/>